<dbReference type="Gene3D" id="3.40.50.720">
    <property type="entry name" value="NAD(P)-binding Rossmann-like Domain"/>
    <property type="match status" value="1"/>
</dbReference>
<keyword evidence="2" id="KW-0560">Oxidoreductase</keyword>
<gene>
    <name evidence="3" type="ORF">PHYEVI_LOCUS7022</name>
</gene>
<evidence type="ECO:0000313" key="4">
    <source>
        <dbReference type="Proteomes" id="UP001153712"/>
    </source>
</evidence>
<dbReference type="Proteomes" id="UP001153712">
    <property type="component" value="Chromosome 3"/>
</dbReference>
<dbReference type="InterPro" id="IPR002347">
    <property type="entry name" value="SDR_fam"/>
</dbReference>
<evidence type="ECO:0000256" key="1">
    <source>
        <dbReference type="ARBA" id="ARBA00006484"/>
    </source>
</evidence>
<dbReference type="SUPFAM" id="SSF51735">
    <property type="entry name" value="NAD(P)-binding Rossmann-fold domains"/>
    <property type="match status" value="1"/>
</dbReference>
<dbReference type="OrthoDB" id="417891at2759"/>
<dbReference type="PANTHER" id="PTHR44229:SF8">
    <property type="entry name" value="ALCOHOL DEHYDROGENASE-RELATED"/>
    <property type="match status" value="1"/>
</dbReference>
<name>A0A9N9TQ86_PHYSR</name>
<dbReference type="AlphaFoldDB" id="A0A9N9TQ86"/>
<comment type="similarity">
    <text evidence="1">Belongs to the short-chain dehydrogenases/reductases (SDR) family.</text>
</comment>
<dbReference type="InterPro" id="IPR036291">
    <property type="entry name" value="NAD(P)-bd_dom_sf"/>
</dbReference>
<dbReference type="GO" id="GO:0016616">
    <property type="term" value="F:oxidoreductase activity, acting on the CH-OH group of donors, NAD or NADP as acceptor"/>
    <property type="evidence" value="ECO:0007669"/>
    <property type="project" value="TreeGrafter"/>
</dbReference>
<organism evidence="3 4">
    <name type="scientific">Phyllotreta striolata</name>
    <name type="common">Striped flea beetle</name>
    <name type="synonym">Crioceris striolata</name>
    <dbReference type="NCBI Taxonomy" id="444603"/>
    <lineage>
        <taxon>Eukaryota</taxon>
        <taxon>Metazoa</taxon>
        <taxon>Ecdysozoa</taxon>
        <taxon>Arthropoda</taxon>
        <taxon>Hexapoda</taxon>
        <taxon>Insecta</taxon>
        <taxon>Pterygota</taxon>
        <taxon>Neoptera</taxon>
        <taxon>Endopterygota</taxon>
        <taxon>Coleoptera</taxon>
        <taxon>Polyphaga</taxon>
        <taxon>Cucujiformia</taxon>
        <taxon>Chrysomeloidea</taxon>
        <taxon>Chrysomelidae</taxon>
        <taxon>Galerucinae</taxon>
        <taxon>Alticini</taxon>
        <taxon>Phyllotreta</taxon>
    </lineage>
</organism>
<dbReference type="Pfam" id="PF00106">
    <property type="entry name" value="adh_short"/>
    <property type="match status" value="1"/>
</dbReference>
<dbReference type="PRINTS" id="PR00081">
    <property type="entry name" value="GDHRDH"/>
</dbReference>
<dbReference type="GO" id="GO:0005737">
    <property type="term" value="C:cytoplasm"/>
    <property type="evidence" value="ECO:0007669"/>
    <property type="project" value="TreeGrafter"/>
</dbReference>
<evidence type="ECO:0000256" key="2">
    <source>
        <dbReference type="ARBA" id="ARBA00023002"/>
    </source>
</evidence>
<reference evidence="3" key="1">
    <citation type="submission" date="2022-01" db="EMBL/GenBank/DDBJ databases">
        <authorList>
            <person name="King R."/>
        </authorList>
    </citation>
    <scope>NUCLEOTIDE SEQUENCE</scope>
</reference>
<sequence length="282" mass="31556">MPIIKNIKFSSMLKLTNTKTCLNYPRKFSSNQDINDSNAPFSAKIIMVTGDSCGIGQQIANSFLKAQAKAVILADANLRKPEDSKVINKPKTKRILFETISAVEKGNLYRLFKYTKETYKNINIVINNAGDNLESAQEKNINNNVASLVKGTLLGFQEMQGTGGIILNMTTLREREPSNNSPIFNQINRFVIKFSRNLSKNYFNKPTNVNVMTICPFISKNKEVLSLKEIDKIQLSEAILMVLKTNKNGSIWIADSDCLYQIDEKQVFSASKTEGLDNAAPK</sequence>
<proteinExistence type="inferred from homology"/>
<dbReference type="PANTHER" id="PTHR44229">
    <property type="entry name" value="15-HYDROXYPROSTAGLANDIN DEHYDROGENASE [NAD(+)]"/>
    <property type="match status" value="1"/>
</dbReference>
<evidence type="ECO:0000313" key="3">
    <source>
        <dbReference type="EMBL" id="CAG9860673.1"/>
    </source>
</evidence>
<accession>A0A9N9TQ86</accession>
<keyword evidence="4" id="KW-1185">Reference proteome</keyword>
<dbReference type="EMBL" id="OU900096">
    <property type="protein sequence ID" value="CAG9860673.1"/>
    <property type="molecule type" value="Genomic_DNA"/>
</dbReference>
<protein>
    <submittedName>
        <fullName evidence="3">Uncharacterized protein</fullName>
    </submittedName>
</protein>